<feature type="compositionally biased region" description="Acidic residues" evidence="1">
    <location>
        <begin position="130"/>
        <end position="139"/>
    </location>
</feature>
<sequence>MTRRPINIRYWMLKEIHMVRDVRSKSRLFGNTHTTLVMWRSIDIFDPKGYRVIAAPTLTVDITIIQGQNETPIAKLAQVEERDVQANMRVSRVCWGEGSELPENENINAQDLMRSASKGGEDKESNAAKDDDEEEEENASFDGGGDVEGPHEE</sequence>
<organism evidence="2 3">
    <name type="scientific">Datura stramonium</name>
    <name type="common">Jimsonweed</name>
    <name type="synonym">Common thornapple</name>
    <dbReference type="NCBI Taxonomy" id="4076"/>
    <lineage>
        <taxon>Eukaryota</taxon>
        <taxon>Viridiplantae</taxon>
        <taxon>Streptophyta</taxon>
        <taxon>Embryophyta</taxon>
        <taxon>Tracheophyta</taxon>
        <taxon>Spermatophyta</taxon>
        <taxon>Magnoliopsida</taxon>
        <taxon>eudicotyledons</taxon>
        <taxon>Gunneridae</taxon>
        <taxon>Pentapetalae</taxon>
        <taxon>asterids</taxon>
        <taxon>lamiids</taxon>
        <taxon>Solanales</taxon>
        <taxon>Solanaceae</taxon>
        <taxon>Solanoideae</taxon>
        <taxon>Datureae</taxon>
        <taxon>Datura</taxon>
    </lineage>
</organism>
<proteinExistence type="predicted"/>
<feature type="region of interest" description="Disordered" evidence="1">
    <location>
        <begin position="95"/>
        <end position="153"/>
    </location>
</feature>
<name>A0ABS8T8Q6_DATST</name>
<evidence type="ECO:0000313" key="2">
    <source>
        <dbReference type="EMBL" id="MCD7467518.1"/>
    </source>
</evidence>
<keyword evidence="3" id="KW-1185">Reference proteome</keyword>
<feature type="compositionally biased region" description="Basic and acidic residues" evidence="1">
    <location>
        <begin position="119"/>
        <end position="129"/>
    </location>
</feature>
<protein>
    <submittedName>
        <fullName evidence="2">Uncharacterized protein</fullName>
    </submittedName>
</protein>
<comment type="caution">
    <text evidence="2">The sequence shown here is derived from an EMBL/GenBank/DDBJ whole genome shotgun (WGS) entry which is preliminary data.</text>
</comment>
<evidence type="ECO:0000313" key="3">
    <source>
        <dbReference type="Proteomes" id="UP000823775"/>
    </source>
</evidence>
<evidence type="ECO:0000256" key="1">
    <source>
        <dbReference type="SAM" id="MobiDB-lite"/>
    </source>
</evidence>
<dbReference type="EMBL" id="JACEIK010001239">
    <property type="protein sequence ID" value="MCD7467518.1"/>
    <property type="molecule type" value="Genomic_DNA"/>
</dbReference>
<accession>A0ABS8T8Q6</accession>
<reference evidence="2 3" key="1">
    <citation type="journal article" date="2021" name="BMC Genomics">
        <title>Datura genome reveals duplications of psychoactive alkaloid biosynthetic genes and high mutation rate following tissue culture.</title>
        <authorList>
            <person name="Rajewski A."/>
            <person name="Carter-House D."/>
            <person name="Stajich J."/>
            <person name="Litt A."/>
        </authorList>
    </citation>
    <scope>NUCLEOTIDE SEQUENCE [LARGE SCALE GENOMIC DNA]</scope>
    <source>
        <strain evidence="2">AR-01</strain>
    </source>
</reference>
<dbReference type="Proteomes" id="UP000823775">
    <property type="component" value="Unassembled WGS sequence"/>
</dbReference>
<gene>
    <name evidence="2" type="ORF">HAX54_004991</name>
</gene>